<organism evidence="1 2">
    <name type="scientific">Punctularia strigosozonata (strain HHB-11173)</name>
    <name type="common">White-rot fungus</name>
    <dbReference type="NCBI Taxonomy" id="741275"/>
    <lineage>
        <taxon>Eukaryota</taxon>
        <taxon>Fungi</taxon>
        <taxon>Dikarya</taxon>
        <taxon>Basidiomycota</taxon>
        <taxon>Agaricomycotina</taxon>
        <taxon>Agaricomycetes</taxon>
        <taxon>Corticiales</taxon>
        <taxon>Punctulariaceae</taxon>
        <taxon>Punctularia</taxon>
    </lineage>
</organism>
<dbReference type="HOGENOM" id="CLU_1533352_0_0_1"/>
<gene>
    <name evidence="1" type="ORF">PUNSTDRAFT_146814</name>
</gene>
<dbReference type="AlphaFoldDB" id="R7S0U4"/>
<dbReference type="EMBL" id="JH687558">
    <property type="protein sequence ID" value="EIN03828.1"/>
    <property type="molecule type" value="Genomic_DNA"/>
</dbReference>
<proteinExistence type="predicted"/>
<dbReference type="KEGG" id="psq:PUNSTDRAFT_146814"/>
<dbReference type="RefSeq" id="XP_007388886.1">
    <property type="nucleotide sequence ID" value="XM_007388824.1"/>
</dbReference>
<sequence>MADNKKFLQVSVLNNSSYILQPHEPSTVTVQGKLVSKPDEVKPGHRRSGGIWQAEVIPFHLPPHSGVGPVEFPGVQALSLYQFKEAPGVVLVILVEETFTQTAKVAFVRADEVKFDKQYLETLESAASVHSDTTYLFHIHGHPFAVEAKVQFLPTTKTLEHSTVQVTFSNAFTIE</sequence>
<evidence type="ECO:0000313" key="2">
    <source>
        <dbReference type="Proteomes" id="UP000054196"/>
    </source>
</evidence>
<dbReference type="Proteomes" id="UP000054196">
    <property type="component" value="Unassembled WGS sequence"/>
</dbReference>
<dbReference type="GeneID" id="18881714"/>
<evidence type="ECO:0000313" key="1">
    <source>
        <dbReference type="EMBL" id="EIN03828.1"/>
    </source>
</evidence>
<name>R7S0U4_PUNST</name>
<accession>R7S0U4</accession>
<protein>
    <submittedName>
        <fullName evidence="1">Uncharacterized protein</fullName>
    </submittedName>
</protein>
<reference evidence="2" key="1">
    <citation type="journal article" date="2012" name="Science">
        <title>The Paleozoic origin of enzymatic lignin decomposition reconstructed from 31 fungal genomes.</title>
        <authorList>
            <person name="Floudas D."/>
            <person name="Binder M."/>
            <person name="Riley R."/>
            <person name="Barry K."/>
            <person name="Blanchette R.A."/>
            <person name="Henrissat B."/>
            <person name="Martinez A.T."/>
            <person name="Otillar R."/>
            <person name="Spatafora J.W."/>
            <person name="Yadav J.S."/>
            <person name="Aerts A."/>
            <person name="Benoit I."/>
            <person name="Boyd A."/>
            <person name="Carlson A."/>
            <person name="Copeland A."/>
            <person name="Coutinho P.M."/>
            <person name="de Vries R.P."/>
            <person name="Ferreira P."/>
            <person name="Findley K."/>
            <person name="Foster B."/>
            <person name="Gaskell J."/>
            <person name="Glotzer D."/>
            <person name="Gorecki P."/>
            <person name="Heitman J."/>
            <person name="Hesse C."/>
            <person name="Hori C."/>
            <person name="Igarashi K."/>
            <person name="Jurgens J.A."/>
            <person name="Kallen N."/>
            <person name="Kersten P."/>
            <person name="Kohler A."/>
            <person name="Kuees U."/>
            <person name="Kumar T.K.A."/>
            <person name="Kuo A."/>
            <person name="LaButti K."/>
            <person name="Larrondo L.F."/>
            <person name="Lindquist E."/>
            <person name="Ling A."/>
            <person name="Lombard V."/>
            <person name="Lucas S."/>
            <person name="Lundell T."/>
            <person name="Martin R."/>
            <person name="McLaughlin D.J."/>
            <person name="Morgenstern I."/>
            <person name="Morin E."/>
            <person name="Murat C."/>
            <person name="Nagy L.G."/>
            <person name="Nolan M."/>
            <person name="Ohm R.A."/>
            <person name="Patyshakuliyeva A."/>
            <person name="Rokas A."/>
            <person name="Ruiz-Duenas F.J."/>
            <person name="Sabat G."/>
            <person name="Salamov A."/>
            <person name="Samejima M."/>
            <person name="Schmutz J."/>
            <person name="Slot J.C."/>
            <person name="St John F."/>
            <person name="Stenlid J."/>
            <person name="Sun H."/>
            <person name="Sun S."/>
            <person name="Syed K."/>
            <person name="Tsang A."/>
            <person name="Wiebenga A."/>
            <person name="Young D."/>
            <person name="Pisabarro A."/>
            <person name="Eastwood D.C."/>
            <person name="Martin F."/>
            <person name="Cullen D."/>
            <person name="Grigoriev I.V."/>
            <person name="Hibbett D.S."/>
        </authorList>
    </citation>
    <scope>NUCLEOTIDE SEQUENCE [LARGE SCALE GENOMIC DNA]</scope>
    <source>
        <strain evidence="2">HHB-11173 SS5</strain>
    </source>
</reference>
<keyword evidence="2" id="KW-1185">Reference proteome</keyword>